<evidence type="ECO:0000256" key="2">
    <source>
        <dbReference type="ARBA" id="ARBA00022448"/>
    </source>
</evidence>
<dbReference type="GO" id="GO:1902600">
    <property type="term" value="P:proton transmembrane transport"/>
    <property type="evidence" value="ECO:0007669"/>
    <property type="project" value="InterPro"/>
</dbReference>
<feature type="transmembrane region" description="Helical" evidence="10">
    <location>
        <begin position="120"/>
        <end position="142"/>
    </location>
</feature>
<feature type="transmembrane region" description="Helical" evidence="10">
    <location>
        <begin position="188"/>
        <end position="209"/>
    </location>
</feature>
<comment type="caution">
    <text evidence="13">The sequence shown here is derived from an EMBL/GenBank/DDBJ whole genome shotgun (WGS) entry which is preliminary data.</text>
</comment>
<dbReference type="Proteomes" id="UP000248311">
    <property type="component" value="Unassembled WGS sequence"/>
</dbReference>
<dbReference type="InterPro" id="IPR003148">
    <property type="entry name" value="RCK_N"/>
</dbReference>
<feature type="transmembrane region" description="Helical" evidence="10">
    <location>
        <begin position="274"/>
        <end position="293"/>
    </location>
</feature>
<feature type="transmembrane region" description="Helical" evidence="10">
    <location>
        <begin position="32"/>
        <end position="51"/>
    </location>
</feature>
<feature type="transmembrane region" description="Helical" evidence="10">
    <location>
        <begin position="305"/>
        <end position="324"/>
    </location>
</feature>
<keyword evidence="4" id="KW-1003">Cell membrane</keyword>
<evidence type="ECO:0000256" key="9">
    <source>
        <dbReference type="SAM" id="MobiDB-lite"/>
    </source>
</evidence>
<dbReference type="Gene3D" id="3.40.50.720">
    <property type="entry name" value="NAD(P)-binding Rossmann-like Domain"/>
    <property type="match status" value="1"/>
</dbReference>
<evidence type="ECO:0000256" key="8">
    <source>
        <dbReference type="ARBA" id="ARBA00023136"/>
    </source>
</evidence>
<feature type="domain" description="Cation/H+ exchanger transmembrane" evidence="11">
    <location>
        <begin position="17"/>
        <end position="393"/>
    </location>
</feature>
<dbReference type="GO" id="GO:0015297">
    <property type="term" value="F:antiporter activity"/>
    <property type="evidence" value="ECO:0007669"/>
    <property type="project" value="UniProtKB-KW"/>
</dbReference>
<dbReference type="InterPro" id="IPR036291">
    <property type="entry name" value="NAD(P)-bd_dom_sf"/>
</dbReference>
<comment type="subcellular location">
    <subcellularLocation>
        <location evidence="1">Cell membrane</location>
        <topology evidence="1">Multi-pass membrane protein</topology>
    </subcellularLocation>
</comment>
<dbReference type="EMBL" id="QJTE01000003">
    <property type="protein sequence ID" value="PYE83989.1"/>
    <property type="molecule type" value="Genomic_DNA"/>
</dbReference>
<evidence type="ECO:0000256" key="1">
    <source>
        <dbReference type="ARBA" id="ARBA00004651"/>
    </source>
</evidence>
<dbReference type="Gene3D" id="1.20.1530.20">
    <property type="match status" value="1"/>
</dbReference>
<dbReference type="PANTHER" id="PTHR32507">
    <property type="entry name" value="NA(+)/H(+) ANTIPORTER 1"/>
    <property type="match status" value="1"/>
</dbReference>
<name>A0A318SUE0_9RHOB</name>
<dbReference type="InterPro" id="IPR038770">
    <property type="entry name" value="Na+/solute_symporter_sf"/>
</dbReference>
<feature type="compositionally biased region" description="Low complexity" evidence="9">
    <location>
        <begin position="652"/>
        <end position="664"/>
    </location>
</feature>
<proteinExistence type="predicted"/>
<keyword evidence="2" id="KW-0813">Transport</keyword>
<dbReference type="Pfam" id="PF00999">
    <property type="entry name" value="Na_H_Exchanger"/>
    <property type="match status" value="1"/>
</dbReference>
<feature type="transmembrane region" description="Helical" evidence="10">
    <location>
        <begin position="163"/>
        <end position="182"/>
    </location>
</feature>
<feature type="transmembrane region" description="Helical" evidence="10">
    <location>
        <begin position="6"/>
        <end position="25"/>
    </location>
</feature>
<feature type="transmembrane region" description="Helical" evidence="10">
    <location>
        <begin position="368"/>
        <end position="388"/>
    </location>
</feature>
<evidence type="ECO:0000256" key="7">
    <source>
        <dbReference type="ARBA" id="ARBA00023065"/>
    </source>
</evidence>
<feature type="transmembrane region" description="Helical" evidence="10">
    <location>
        <begin position="221"/>
        <end position="238"/>
    </location>
</feature>
<sequence>MIEGLGPVAAIALVGAIGVGSQWVAWRLRMPAIVLMLVAGLAVGPFSGLFSPSESFGDLLSPLISLAVAVILFEGGLSLNLSSLRDRSRGVGRLILVGAPLGWLLSTLALRYVGGMSWESATVFGGILIVTGPTVIAPLLRTAKLSSRPAALLQWEAIVNDPLGALAAVLAFEVVLVLNTAATPMTAVLDLALGVAVAVGIGAAAAKGISYAFQNGRTPEYMKVPILFAALLAVFAVADSVLHESGLLAVTVMGLGIANAGLSSYDELRRFKEHATVLLVSGVFILLAASMQLESLTTLDWRSLAVVLVIIFAVRPLTVLTSLFRSGVPWREQTLVALTGPRGVVLVAVAGLFGTRLTGLGVEDGDRIVPLAFALVAATVVLHGFSLAPMARWLGLSGAARPGVLIVGGSRFTLALSEALKKVEVPVLVADPNHNALRDFRTSGLATYSGDILSESAEQWLEFVTYDLVVAATANDAYNTLVATDMGPEFGRDNVYQIAREKGESARHQLSRTLTGIPFGPDETYWGLERLMREGWTIRVTRLTEEYGLAEWRERRPHSRLIARVSPGGEARFIRKDDEVRPAPGVRLISLIPPEDWQGTGRSERRAQATTSDARSPGRAAAETREGKEAPKEAPKPADTAPKGEGGPASRPSGAEGTGAAAPPGDGPENHSPPIPGRPSTA</sequence>
<feature type="region of interest" description="Disordered" evidence="9">
    <location>
        <begin position="585"/>
        <end position="682"/>
    </location>
</feature>
<feature type="transmembrane region" description="Helical" evidence="10">
    <location>
        <begin position="63"/>
        <end position="82"/>
    </location>
</feature>
<keyword evidence="5 10" id="KW-0812">Transmembrane</keyword>
<feature type="compositionally biased region" description="Pro residues" evidence="9">
    <location>
        <begin position="671"/>
        <end position="682"/>
    </location>
</feature>
<keyword evidence="8 10" id="KW-0472">Membrane</keyword>
<feature type="transmembrane region" description="Helical" evidence="10">
    <location>
        <begin position="94"/>
        <end position="114"/>
    </location>
</feature>
<evidence type="ECO:0000259" key="11">
    <source>
        <dbReference type="Pfam" id="PF00999"/>
    </source>
</evidence>
<gene>
    <name evidence="13" type="ORF">DFP88_103351</name>
</gene>
<dbReference type="RefSeq" id="WP_110814531.1">
    <property type="nucleotide sequence ID" value="NZ_QJTE01000003.1"/>
</dbReference>
<keyword evidence="14" id="KW-1185">Reference proteome</keyword>
<dbReference type="AlphaFoldDB" id="A0A318SUE0"/>
<evidence type="ECO:0000313" key="13">
    <source>
        <dbReference type="EMBL" id="PYE83989.1"/>
    </source>
</evidence>
<dbReference type="GO" id="GO:0005886">
    <property type="term" value="C:plasma membrane"/>
    <property type="evidence" value="ECO:0007669"/>
    <property type="project" value="UniProtKB-SubCell"/>
</dbReference>
<organism evidence="13 14">
    <name type="scientific">Pseudoroseicyclus aestuarii</name>
    <dbReference type="NCBI Taxonomy" id="1795041"/>
    <lineage>
        <taxon>Bacteria</taxon>
        <taxon>Pseudomonadati</taxon>
        <taxon>Pseudomonadota</taxon>
        <taxon>Alphaproteobacteria</taxon>
        <taxon>Rhodobacterales</taxon>
        <taxon>Paracoccaceae</taxon>
        <taxon>Pseudoroseicyclus</taxon>
    </lineage>
</organism>
<accession>A0A318SUE0</accession>
<evidence type="ECO:0000256" key="3">
    <source>
        <dbReference type="ARBA" id="ARBA00022449"/>
    </source>
</evidence>
<evidence type="ECO:0000256" key="10">
    <source>
        <dbReference type="SAM" id="Phobius"/>
    </source>
</evidence>
<evidence type="ECO:0000256" key="6">
    <source>
        <dbReference type="ARBA" id="ARBA00022989"/>
    </source>
</evidence>
<reference evidence="13 14" key="1">
    <citation type="submission" date="2018-06" db="EMBL/GenBank/DDBJ databases">
        <title>Genomic Encyclopedia of Type Strains, Phase III (KMG-III): the genomes of soil and plant-associated and newly described type strains.</title>
        <authorList>
            <person name="Whitman W."/>
        </authorList>
    </citation>
    <scope>NUCLEOTIDE SEQUENCE [LARGE SCALE GENOMIC DNA]</scope>
    <source>
        <strain evidence="13 14">CECT 9025</strain>
    </source>
</reference>
<keyword evidence="6 10" id="KW-1133">Transmembrane helix</keyword>
<keyword evidence="3" id="KW-0050">Antiport</keyword>
<dbReference type="InterPro" id="IPR006153">
    <property type="entry name" value="Cation/H_exchanger_TM"/>
</dbReference>
<dbReference type="Pfam" id="PF02254">
    <property type="entry name" value="TrkA_N"/>
    <property type="match status" value="1"/>
</dbReference>
<feature type="compositionally biased region" description="Basic and acidic residues" evidence="9">
    <location>
        <begin position="622"/>
        <end position="636"/>
    </location>
</feature>
<evidence type="ECO:0000313" key="14">
    <source>
        <dbReference type="Proteomes" id="UP000248311"/>
    </source>
</evidence>
<protein>
    <submittedName>
        <fullName evidence="13">Sodium/proton antiporter (CPA1 family)</fullName>
    </submittedName>
</protein>
<feature type="transmembrane region" description="Helical" evidence="10">
    <location>
        <begin position="344"/>
        <end position="362"/>
    </location>
</feature>
<feature type="domain" description="RCK N-terminal" evidence="12">
    <location>
        <begin position="404"/>
        <end position="486"/>
    </location>
</feature>
<evidence type="ECO:0000256" key="4">
    <source>
        <dbReference type="ARBA" id="ARBA00022475"/>
    </source>
</evidence>
<dbReference type="GO" id="GO:0006813">
    <property type="term" value="P:potassium ion transport"/>
    <property type="evidence" value="ECO:0007669"/>
    <property type="project" value="InterPro"/>
</dbReference>
<evidence type="ECO:0000256" key="5">
    <source>
        <dbReference type="ARBA" id="ARBA00022692"/>
    </source>
</evidence>
<dbReference type="SUPFAM" id="SSF51735">
    <property type="entry name" value="NAD(P)-binding Rossmann-fold domains"/>
    <property type="match status" value="1"/>
</dbReference>
<dbReference type="OrthoDB" id="570124at2"/>
<evidence type="ECO:0000259" key="12">
    <source>
        <dbReference type="Pfam" id="PF02254"/>
    </source>
</evidence>
<keyword evidence="7" id="KW-0406">Ion transport</keyword>
<dbReference type="PANTHER" id="PTHR32507:SF0">
    <property type="entry name" value="NA(+)_H(+) ANTIPORTER 2-RELATED"/>
    <property type="match status" value="1"/>
</dbReference>